<proteinExistence type="predicted"/>
<gene>
    <name evidence="5" type="ORF">BXY41_105305</name>
</gene>
<reference evidence="5 6" key="1">
    <citation type="submission" date="2018-02" db="EMBL/GenBank/DDBJ databases">
        <title>Genomic Encyclopedia of Archaeal and Bacterial Type Strains, Phase II (KMG-II): from individual species to whole genera.</title>
        <authorList>
            <person name="Goeker M."/>
        </authorList>
    </citation>
    <scope>NUCLEOTIDE SEQUENCE [LARGE SCALE GENOMIC DNA]</scope>
    <source>
        <strain evidence="5 6">DSM 3808</strain>
    </source>
</reference>
<accession>A0A2S6HTL4</accession>
<keyword evidence="6" id="KW-1185">Reference proteome</keyword>
<dbReference type="CDD" id="cd03230">
    <property type="entry name" value="ABC_DR_subfamily_A"/>
    <property type="match status" value="1"/>
</dbReference>
<dbReference type="InterPro" id="IPR051782">
    <property type="entry name" value="ABC_Transporter_VariousFunc"/>
</dbReference>
<dbReference type="EMBL" id="PTJA01000005">
    <property type="protein sequence ID" value="PPK81083.1"/>
    <property type="molecule type" value="Genomic_DNA"/>
</dbReference>
<evidence type="ECO:0000313" key="6">
    <source>
        <dbReference type="Proteomes" id="UP000237749"/>
    </source>
</evidence>
<sequence>MLLEMDNIQKTYGDFTLNCSLKLQSGYITGLIGTNGAGKTTLFKSALGLLTLDRGEVKIFDKPFSQLSLKERQDMGVVLADSGFSGYLTIQDIARIMKNMYQLFDQDRFFKKCRESGLPLNKRGKDLSAGMKARVKVLAAMSHEARLLILDEPTAGLDVLAREELLDSIREYMEPGDRSILISSHISTDLEQLCDDLYLIDHGNIVLHEETDVLLGSYGLLKVTEEQEQKLDKRYILRRKKEAYGYRLLTDKIGFYRESQPEIVMEKGSVDEVITMMIRGERL</sequence>
<dbReference type="InterPro" id="IPR027417">
    <property type="entry name" value="P-loop_NTPase"/>
</dbReference>
<keyword evidence="2" id="KW-0547">Nucleotide-binding</keyword>
<dbReference type="InterPro" id="IPR017871">
    <property type="entry name" value="ABC_transporter-like_CS"/>
</dbReference>
<keyword evidence="3 5" id="KW-0067">ATP-binding</keyword>
<evidence type="ECO:0000259" key="4">
    <source>
        <dbReference type="PROSITE" id="PS50893"/>
    </source>
</evidence>
<feature type="domain" description="ABC transporter" evidence="4">
    <location>
        <begin position="3"/>
        <end position="227"/>
    </location>
</feature>
<name>A0A2S6HTL4_9FIRM</name>
<dbReference type="InterPro" id="IPR003439">
    <property type="entry name" value="ABC_transporter-like_ATP-bd"/>
</dbReference>
<dbReference type="Gene3D" id="3.40.50.300">
    <property type="entry name" value="P-loop containing nucleotide triphosphate hydrolases"/>
    <property type="match status" value="1"/>
</dbReference>
<dbReference type="GO" id="GO:0016887">
    <property type="term" value="F:ATP hydrolysis activity"/>
    <property type="evidence" value="ECO:0007669"/>
    <property type="project" value="InterPro"/>
</dbReference>
<dbReference type="Proteomes" id="UP000237749">
    <property type="component" value="Unassembled WGS sequence"/>
</dbReference>
<evidence type="ECO:0000256" key="3">
    <source>
        <dbReference type="ARBA" id="ARBA00022840"/>
    </source>
</evidence>
<keyword evidence="1" id="KW-0813">Transport</keyword>
<dbReference type="GO" id="GO:0005524">
    <property type="term" value="F:ATP binding"/>
    <property type="evidence" value="ECO:0007669"/>
    <property type="project" value="UniProtKB-KW"/>
</dbReference>
<dbReference type="AlphaFoldDB" id="A0A2S6HTL4"/>
<dbReference type="PANTHER" id="PTHR42939">
    <property type="entry name" value="ABC TRANSPORTER ATP-BINDING PROTEIN ALBC-RELATED"/>
    <property type="match status" value="1"/>
</dbReference>
<dbReference type="InterPro" id="IPR003593">
    <property type="entry name" value="AAA+_ATPase"/>
</dbReference>
<dbReference type="PROSITE" id="PS00211">
    <property type="entry name" value="ABC_TRANSPORTER_1"/>
    <property type="match status" value="1"/>
</dbReference>
<organism evidence="5 6">
    <name type="scientific">Lacrimispora xylanisolvens</name>
    <dbReference type="NCBI Taxonomy" id="384636"/>
    <lineage>
        <taxon>Bacteria</taxon>
        <taxon>Bacillati</taxon>
        <taxon>Bacillota</taxon>
        <taxon>Clostridia</taxon>
        <taxon>Lachnospirales</taxon>
        <taxon>Lachnospiraceae</taxon>
        <taxon>Lacrimispora</taxon>
    </lineage>
</organism>
<evidence type="ECO:0000256" key="1">
    <source>
        <dbReference type="ARBA" id="ARBA00022448"/>
    </source>
</evidence>
<dbReference type="SMART" id="SM00382">
    <property type="entry name" value="AAA"/>
    <property type="match status" value="1"/>
</dbReference>
<evidence type="ECO:0000256" key="2">
    <source>
        <dbReference type="ARBA" id="ARBA00022741"/>
    </source>
</evidence>
<protein>
    <submittedName>
        <fullName evidence="5">ABC-2 type transport system ATP-binding protein</fullName>
    </submittedName>
</protein>
<dbReference type="PANTHER" id="PTHR42939:SF3">
    <property type="entry name" value="ABC TRANSPORTER ATP-BINDING COMPONENT"/>
    <property type="match status" value="1"/>
</dbReference>
<dbReference type="PROSITE" id="PS50893">
    <property type="entry name" value="ABC_TRANSPORTER_2"/>
    <property type="match status" value="1"/>
</dbReference>
<dbReference type="Pfam" id="PF00005">
    <property type="entry name" value="ABC_tran"/>
    <property type="match status" value="1"/>
</dbReference>
<dbReference type="SUPFAM" id="SSF52540">
    <property type="entry name" value="P-loop containing nucleoside triphosphate hydrolases"/>
    <property type="match status" value="1"/>
</dbReference>
<comment type="caution">
    <text evidence="5">The sequence shown here is derived from an EMBL/GenBank/DDBJ whole genome shotgun (WGS) entry which is preliminary data.</text>
</comment>
<evidence type="ECO:0000313" key="5">
    <source>
        <dbReference type="EMBL" id="PPK81083.1"/>
    </source>
</evidence>